<sequence length="241" mass="28872">MKLFELAKLNRYIMGNLVDQIKIESKGNVPQYYKDNTVMLYNKYKNPDAMVKPIPVKKMSEGLFYFLTYRDESNWMQYSPIFFVDWKEFGDMIIGYGVNMNFIPLQYRAALFDNIIRDLDDEDQVRNMSFEGMYKQLLKIGYEYALVEYDMSRIVQCYHISIKILPKFLYSSYPKNKYDPQKLYDIWAKKLAGREQRHQEIIQMLASDFYKATEEIEMKFDALSDHMKRVQRNHKKFGSGQ</sequence>
<reference evidence="1" key="1">
    <citation type="submission" date="2021-06" db="EMBL/GenBank/DDBJ databases">
        <authorList>
            <person name="Gannon L."/>
            <person name="Redgwell R T."/>
            <person name="Michniewski S."/>
            <person name="Harrison D C."/>
            <person name="Millard A."/>
        </authorList>
    </citation>
    <scope>NUCLEOTIDE SEQUENCE</scope>
</reference>
<gene>
    <name evidence="1" type="ORF">SLAVMIC_00372</name>
</gene>
<accession>A0A8D9FR07</accession>
<evidence type="ECO:0000313" key="1">
    <source>
        <dbReference type="EMBL" id="CAG7580351.1"/>
    </source>
</evidence>
<protein>
    <submittedName>
        <fullName evidence="1">Uncharacterized protein</fullName>
    </submittedName>
</protein>
<organism evidence="1">
    <name type="scientific">uncultured marine phage</name>
    <dbReference type="NCBI Taxonomy" id="707152"/>
    <lineage>
        <taxon>Viruses</taxon>
        <taxon>environmental samples</taxon>
    </lineage>
</organism>
<name>A0A8D9FR07_9VIRU</name>
<proteinExistence type="predicted"/>
<dbReference type="EMBL" id="OU342829">
    <property type="protein sequence ID" value="CAG7580351.1"/>
    <property type="molecule type" value="Genomic_DNA"/>
</dbReference>